<name>A0ABX7N543_9BACT</name>
<evidence type="ECO:0000313" key="2">
    <source>
        <dbReference type="EMBL" id="QSQ12526.1"/>
    </source>
</evidence>
<dbReference type="EMBL" id="CP071091">
    <property type="protein sequence ID" value="QSQ12526.1"/>
    <property type="molecule type" value="Genomic_DNA"/>
</dbReference>
<feature type="transmembrane region" description="Helical" evidence="1">
    <location>
        <begin position="238"/>
        <end position="258"/>
    </location>
</feature>
<evidence type="ECO:0000256" key="1">
    <source>
        <dbReference type="SAM" id="Phobius"/>
    </source>
</evidence>
<keyword evidence="3" id="KW-1185">Reference proteome</keyword>
<proteinExistence type="predicted"/>
<organism evidence="2 3">
    <name type="scientific">Myxococcus landrumensis</name>
    <dbReference type="NCBI Taxonomy" id="2813577"/>
    <lineage>
        <taxon>Bacteria</taxon>
        <taxon>Pseudomonadati</taxon>
        <taxon>Myxococcota</taxon>
        <taxon>Myxococcia</taxon>
        <taxon>Myxococcales</taxon>
        <taxon>Cystobacterineae</taxon>
        <taxon>Myxococcaceae</taxon>
        <taxon>Myxococcus</taxon>
    </lineage>
</organism>
<keyword evidence="1" id="KW-0812">Transmembrane</keyword>
<feature type="transmembrane region" description="Helical" evidence="1">
    <location>
        <begin position="205"/>
        <end position="226"/>
    </location>
</feature>
<gene>
    <name evidence="2" type="ORF">JY572_29785</name>
</gene>
<accession>A0ABX7N543</accession>
<sequence length="284" mass="30877">MAAPASVPSSAEVVPVEGRPEPVAPLSISMPPRVEVIFPEEGAANGEEPRWVKEALAPVKLVLNTAWQFARGPGRFAERWARGGWDEVMGPLPYVSVAAALVVLAMRIMKTVRTGAATMSLAEQFMRTLVPHLYYALLGLVMHAVLRFFGTQRRWSSSVAMVLYAGGTFATVGMLLVLTYLSVGLHLGVVGRGEGPFSPSPGYEWLNWVWFLLTTVPGTLFLVSAMRALKVLHAARRGAFALAVVLGLGVLVLVGNYVPLRTLHLRLMVDSFRGVPVPIFIWAF</sequence>
<feature type="transmembrane region" description="Helical" evidence="1">
    <location>
        <begin position="129"/>
        <end position="149"/>
    </location>
</feature>
<protein>
    <recommendedName>
        <fullName evidence="4">Yip1 domain-containing protein</fullName>
    </recommendedName>
</protein>
<dbReference type="Proteomes" id="UP000663090">
    <property type="component" value="Chromosome"/>
</dbReference>
<keyword evidence="1" id="KW-0472">Membrane</keyword>
<evidence type="ECO:0000313" key="3">
    <source>
        <dbReference type="Proteomes" id="UP000663090"/>
    </source>
</evidence>
<feature type="transmembrane region" description="Helical" evidence="1">
    <location>
        <begin position="161"/>
        <end position="185"/>
    </location>
</feature>
<evidence type="ECO:0008006" key="4">
    <source>
        <dbReference type="Google" id="ProtNLM"/>
    </source>
</evidence>
<dbReference type="RefSeq" id="WP_206714251.1">
    <property type="nucleotide sequence ID" value="NZ_CP071091.1"/>
</dbReference>
<reference evidence="2 3" key="1">
    <citation type="submission" date="2021-02" db="EMBL/GenBank/DDBJ databases">
        <title>De Novo genome assembly of isolated myxobacteria.</title>
        <authorList>
            <person name="Stevens D.C."/>
        </authorList>
    </citation>
    <scope>NUCLEOTIDE SEQUENCE [LARGE SCALE GENOMIC DNA]</scope>
    <source>
        <strain evidence="2 3">SCHIC003</strain>
    </source>
</reference>
<keyword evidence="1" id="KW-1133">Transmembrane helix</keyword>